<dbReference type="HAMAP" id="MF_00984">
    <property type="entry name" value="SSB"/>
    <property type="match status" value="1"/>
</dbReference>
<keyword evidence="1 2" id="KW-0238">DNA-binding</keyword>
<gene>
    <name evidence="4" type="ORF">SAMN02745154_00036</name>
</gene>
<dbReference type="OrthoDB" id="9809878at2"/>
<dbReference type="GO" id="GO:0009295">
    <property type="term" value="C:nucleoid"/>
    <property type="evidence" value="ECO:0007669"/>
    <property type="project" value="TreeGrafter"/>
</dbReference>
<dbReference type="PANTHER" id="PTHR10302:SF27">
    <property type="entry name" value="SINGLE-STRANDED DNA-BINDING PROTEIN"/>
    <property type="match status" value="1"/>
</dbReference>
<organism evidence="4 5">
    <name type="scientific">Mycoplasmopsis verecunda</name>
    <dbReference type="NCBI Taxonomy" id="171291"/>
    <lineage>
        <taxon>Bacteria</taxon>
        <taxon>Bacillati</taxon>
        <taxon>Mycoplasmatota</taxon>
        <taxon>Mycoplasmoidales</taxon>
        <taxon>Metamycoplasmataceae</taxon>
        <taxon>Mycoplasmopsis</taxon>
    </lineage>
</organism>
<proteinExistence type="inferred from homology"/>
<dbReference type="RefSeq" id="WP_078746788.1">
    <property type="nucleotide sequence ID" value="NZ_CP137850.1"/>
</dbReference>
<dbReference type="STRING" id="171291.SAMN02745154_00036"/>
<dbReference type="PANTHER" id="PTHR10302">
    <property type="entry name" value="SINGLE-STRANDED DNA-BINDING PROTEIN"/>
    <property type="match status" value="1"/>
</dbReference>
<dbReference type="InterPro" id="IPR012340">
    <property type="entry name" value="NA-bd_OB-fold"/>
</dbReference>
<dbReference type="CDD" id="cd04496">
    <property type="entry name" value="SSB_OBF"/>
    <property type="match status" value="1"/>
</dbReference>
<dbReference type="AlphaFoldDB" id="A0A1T4KFM7"/>
<accession>A0A1T4KFM7</accession>
<comment type="subunit">
    <text evidence="2">Homotetramer.</text>
</comment>
<dbReference type="GO" id="GO:0006260">
    <property type="term" value="P:DNA replication"/>
    <property type="evidence" value="ECO:0007669"/>
    <property type="project" value="InterPro"/>
</dbReference>
<dbReference type="InterPro" id="IPR000424">
    <property type="entry name" value="Primosome_PriB/ssb"/>
</dbReference>
<protein>
    <recommendedName>
        <fullName evidence="2 3">Single-stranded DNA-binding protein</fullName>
        <shortName evidence="2">SSB</shortName>
    </recommendedName>
</protein>
<evidence type="ECO:0000256" key="3">
    <source>
        <dbReference type="PIRNR" id="PIRNR002070"/>
    </source>
</evidence>
<dbReference type="EMBL" id="FUXF01000002">
    <property type="protein sequence ID" value="SJZ41157.1"/>
    <property type="molecule type" value="Genomic_DNA"/>
</dbReference>
<dbReference type="PIRSF" id="PIRSF002070">
    <property type="entry name" value="SSB"/>
    <property type="match status" value="1"/>
</dbReference>
<dbReference type="GO" id="GO:0003697">
    <property type="term" value="F:single-stranded DNA binding"/>
    <property type="evidence" value="ECO:0007669"/>
    <property type="project" value="UniProtKB-UniRule"/>
</dbReference>
<evidence type="ECO:0000256" key="1">
    <source>
        <dbReference type="ARBA" id="ARBA00023125"/>
    </source>
</evidence>
<evidence type="ECO:0000313" key="5">
    <source>
        <dbReference type="Proteomes" id="UP000190389"/>
    </source>
</evidence>
<dbReference type="PROSITE" id="PS50935">
    <property type="entry name" value="SSB"/>
    <property type="match status" value="1"/>
</dbReference>
<dbReference type="InterPro" id="IPR011344">
    <property type="entry name" value="ssDNA-bd"/>
</dbReference>
<dbReference type="Proteomes" id="UP000190389">
    <property type="component" value="Unassembled WGS sequence"/>
</dbReference>
<sequence>MYNKITLVGRITSTPELSRTSNNVPYVRLTIAVNRPNYSGNGNEIADFIPLVAWRQSAEFITNNLAKGSLILVEGSLHSSTYNSNQTNQLVRSLDVTVDRVVALESKAVREMRTNNANANNNSFTPSFNTPANNVNQQRTYQRNENFDYSYENTTPNVEQQNTIVETQTPKVEQDLSAMFEFGSDLDE</sequence>
<keyword evidence="5" id="KW-1185">Reference proteome</keyword>
<dbReference type="Gene3D" id="2.40.50.140">
    <property type="entry name" value="Nucleic acid-binding proteins"/>
    <property type="match status" value="1"/>
</dbReference>
<dbReference type="SUPFAM" id="SSF50249">
    <property type="entry name" value="Nucleic acid-binding proteins"/>
    <property type="match status" value="1"/>
</dbReference>
<dbReference type="Pfam" id="PF00436">
    <property type="entry name" value="SSB"/>
    <property type="match status" value="1"/>
</dbReference>
<name>A0A1T4KFM7_9BACT</name>
<dbReference type="NCBIfam" id="TIGR00621">
    <property type="entry name" value="ssb"/>
    <property type="match status" value="1"/>
</dbReference>
<evidence type="ECO:0000256" key="2">
    <source>
        <dbReference type="HAMAP-Rule" id="MF_00984"/>
    </source>
</evidence>
<comment type="caution">
    <text evidence="2">Lacks conserved residue(s) required for the propagation of feature annotation.</text>
</comment>
<reference evidence="5" key="1">
    <citation type="submission" date="2017-02" db="EMBL/GenBank/DDBJ databases">
        <authorList>
            <person name="Varghese N."/>
            <person name="Submissions S."/>
        </authorList>
    </citation>
    <scope>NUCLEOTIDE SEQUENCE [LARGE SCALE GENOMIC DNA]</scope>
    <source>
        <strain evidence="5">ATCC 27862</strain>
    </source>
</reference>
<evidence type="ECO:0000313" key="4">
    <source>
        <dbReference type="EMBL" id="SJZ41157.1"/>
    </source>
</evidence>